<accession>A0A1R1IDX9</accession>
<dbReference type="Pfam" id="PF14334">
    <property type="entry name" value="DUF4390"/>
    <property type="match status" value="1"/>
</dbReference>
<keyword evidence="2" id="KW-1185">Reference proteome</keyword>
<evidence type="ECO:0008006" key="3">
    <source>
        <dbReference type="Google" id="ProtNLM"/>
    </source>
</evidence>
<dbReference type="Proteomes" id="UP000187526">
    <property type="component" value="Unassembled WGS sequence"/>
</dbReference>
<dbReference type="EMBL" id="MTHD01000001">
    <property type="protein sequence ID" value="OMG56865.1"/>
    <property type="molecule type" value="Genomic_DNA"/>
</dbReference>
<comment type="caution">
    <text evidence="1">The sequence shown here is derived from an EMBL/GenBank/DDBJ whole genome shotgun (WGS) entry which is preliminary data.</text>
</comment>
<evidence type="ECO:0000313" key="1">
    <source>
        <dbReference type="EMBL" id="OMG56865.1"/>
    </source>
</evidence>
<sequence>MLLVFLPALAWTAEIEVREPQITLSEDGYALAADFRFDLNSRLEEAVNRGVVLYFVADFELTRERWYWLDEKLVSRSLTYRLSYHALTRQYRLSTGGLHQSFETLNEALRVLRRLRNWQVIDKDEKIVVPGGTYQAAVRLRLDFNQLPRPFQISALGNKDWSLASDWKTWLATLPLPQPLPQPPEDK</sequence>
<organism evidence="1 2">
    <name type="scientific">Azonexus hydrophilus</name>
    <dbReference type="NCBI Taxonomy" id="418702"/>
    <lineage>
        <taxon>Bacteria</taxon>
        <taxon>Pseudomonadati</taxon>
        <taxon>Pseudomonadota</taxon>
        <taxon>Betaproteobacteria</taxon>
        <taxon>Rhodocyclales</taxon>
        <taxon>Azonexaceae</taxon>
        <taxon>Azonexus</taxon>
    </lineage>
</organism>
<dbReference type="AlphaFoldDB" id="A0A1R1IDX9"/>
<proteinExistence type="predicted"/>
<gene>
    <name evidence="1" type="ORF">BJN45_00455</name>
</gene>
<reference evidence="1 2" key="1">
    <citation type="submission" date="2016-10" db="EMBL/GenBank/DDBJ databases">
        <title>Alkaliphiles isolated from bioreactors.</title>
        <authorList>
            <person name="Salah Z."/>
            <person name="Rout S.P."/>
            <person name="Humphreys P.N."/>
        </authorList>
    </citation>
    <scope>NUCLEOTIDE SEQUENCE [LARGE SCALE GENOMIC DNA]</scope>
    <source>
        <strain evidence="1 2">ZS02</strain>
    </source>
</reference>
<evidence type="ECO:0000313" key="2">
    <source>
        <dbReference type="Proteomes" id="UP000187526"/>
    </source>
</evidence>
<protein>
    <recommendedName>
        <fullName evidence="3">DUF4390 domain-containing protein</fullName>
    </recommendedName>
</protein>
<dbReference type="STRING" id="418702.BJN45_00455"/>
<name>A0A1R1IDX9_9RHOO</name>
<dbReference type="InterPro" id="IPR025500">
    <property type="entry name" value="DUF4390"/>
</dbReference>